<proteinExistence type="predicted"/>
<dbReference type="Proteomes" id="UP001348641">
    <property type="component" value="Unassembled WGS sequence"/>
</dbReference>
<evidence type="ECO:0000313" key="2">
    <source>
        <dbReference type="EMBL" id="MEE2050263.1"/>
    </source>
</evidence>
<comment type="caution">
    <text evidence="2">The sequence shown here is derived from an EMBL/GenBank/DDBJ whole genome shotgun (WGS) entry which is preliminary data.</text>
</comment>
<accession>A0ABU7KLV4</accession>
<evidence type="ECO:0000259" key="1">
    <source>
        <dbReference type="Pfam" id="PF04149"/>
    </source>
</evidence>
<evidence type="ECO:0000313" key="3">
    <source>
        <dbReference type="Proteomes" id="UP001348641"/>
    </source>
</evidence>
<name>A0ABU7KLV4_9ACTN</name>
<protein>
    <submittedName>
        <fullName evidence="2">DUF397 domain-containing protein</fullName>
    </submittedName>
</protein>
<feature type="domain" description="DUF397" evidence="1">
    <location>
        <begin position="11"/>
        <end position="59"/>
    </location>
</feature>
<dbReference type="RefSeq" id="WP_330157493.1">
    <property type="nucleotide sequence ID" value="NZ_BAAAJA010000034.1"/>
</dbReference>
<dbReference type="Pfam" id="PF04149">
    <property type="entry name" value="DUF397"/>
    <property type="match status" value="1"/>
</dbReference>
<dbReference type="EMBL" id="JAUUCC010000013">
    <property type="protein sequence ID" value="MEE2050263.1"/>
    <property type="molecule type" value="Genomic_DNA"/>
</dbReference>
<gene>
    <name evidence="2" type="ORF">Q8A49_07120</name>
</gene>
<sequence length="62" mass="6794">MSSSIPDSLFHKSSYSQPQNCVEVAEMPSATAVRDTQNRGLGHLLFESREWAGVVATVKADR</sequence>
<reference evidence="2 3" key="1">
    <citation type="submission" date="2023-07" db="EMBL/GenBank/DDBJ databases">
        <authorList>
            <person name="Girao M."/>
            <person name="Carvalho M.F."/>
        </authorList>
    </citation>
    <scope>NUCLEOTIDE SEQUENCE [LARGE SCALE GENOMIC DNA]</scope>
    <source>
        <strain evidence="2 3">66/93</strain>
    </source>
</reference>
<dbReference type="InterPro" id="IPR007278">
    <property type="entry name" value="DUF397"/>
</dbReference>
<organism evidence="2 3">
    <name type="scientific">Nocardiopsis tropica</name>
    <dbReference type="NCBI Taxonomy" id="109330"/>
    <lineage>
        <taxon>Bacteria</taxon>
        <taxon>Bacillati</taxon>
        <taxon>Actinomycetota</taxon>
        <taxon>Actinomycetes</taxon>
        <taxon>Streptosporangiales</taxon>
        <taxon>Nocardiopsidaceae</taxon>
        <taxon>Nocardiopsis</taxon>
    </lineage>
</organism>